<dbReference type="PRINTS" id="PR00862">
    <property type="entry name" value="PROLIGOPTASE"/>
</dbReference>
<dbReference type="SUPFAM" id="SSF53474">
    <property type="entry name" value="alpha/beta-Hydrolases"/>
    <property type="match status" value="1"/>
</dbReference>
<dbReference type="InterPro" id="IPR002470">
    <property type="entry name" value="Peptidase_S9A"/>
</dbReference>
<dbReference type="Gene3D" id="2.130.10.120">
    <property type="entry name" value="Prolyl oligopeptidase, N-terminal domain"/>
    <property type="match status" value="1"/>
</dbReference>
<feature type="compositionally biased region" description="Polar residues" evidence="8">
    <location>
        <begin position="28"/>
        <end position="44"/>
    </location>
</feature>
<feature type="domain" description="Peptidase S9A N-terminal" evidence="10">
    <location>
        <begin position="480"/>
        <end position="736"/>
    </location>
</feature>
<evidence type="ECO:0000313" key="11">
    <source>
        <dbReference type="EMBL" id="GJJ70620.1"/>
    </source>
</evidence>
<dbReference type="GO" id="GO:0006508">
    <property type="term" value="P:proteolysis"/>
    <property type="evidence" value="ECO:0007669"/>
    <property type="project" value="UniProtKB-KW"/>
</dbReference>
<feature type="region of interest" description="Disordered" evidence="8">
    <location>
        <begin position="1"/>
        <end position="55"/>
    </location>
</feature>
<evidence type="ECO:0000256" key="6">
    <source>
        <dbReference type="ARBA" id="ARBA00042165"/>
    </source>
</evidence>
<keyword evidence="3" id="KW-0378">Hydrolase</keyword>
<keyword evidence="4" id="KW-0720">Serine protease</keyword>
<dbReference type="InterPro" id="IPR029058">
    <property type="entry name" value="AB_hydrolase_fold"/>
</dbReference>
<proteinExistence type="inferred from homology"/>
<reference evidence="11" key="2">
    <citation type="journal article" date="2022" name="Microbiol. Resour. Announc.">
        <title>Whole-Genome Sequence of Entomortierella parvispora E1425, a Mucoromycotan Fungus Associated with Burkholderiaceae-Related Endosymbiotic Bacteria.</title>
        <authorList>
            <person name="Herlambang A."/>
            <person name="Guo Y."/>
            <person name="Takashima Y."/>
            <person name="Narisawa K."/>
            <person name="Ohta H."/>
            <person name="Nishizawa T."/>
        </authorList>
    </citation>
    <scope>NUCLEOTIDE SEQUENCE</scope>
    <source>
        <strain evidence="11">E1425</strain>
    </source>
</reference>
<gene>
    <name evidence="11" type="ORF">EMPS_02969</name>
</gene>
<evidence type="ECO:0000313" key="12">
    <source>
        <dbReference type="Proteomes" id="UP000827284"/>
    </source>
</evidence>
<evidence type="ECO:0000256" key="7">
    <source>
        <dbReference type="ARBA" id="ARBA00045448"/>
    </source>
</evidence>
<dbReference type="PANTHER" id="PTHR11757:SF19">
    <property type="entry name" value="PROLYL ENDOPEPTIDASE-LIKE"/>
    <property type="match status" value="1"/>
</dbReference>
<comment type="similarity">
    <text evidence="1">Belongs to the peptidase S9A family.</text>
</comment>
<dbReference type="Proteomes" id="UP000827284">
    <property type="component" value="Unassembled WGS sequence"/>
</dbReference>
<organism evidence="11 12">
    <name type="scientific">Entomortierella parvispora</name>
    <dbReference type="NCBI Taxonomy" id="205924"/>
    <lineage>
        <taxon>Eukaryota</taxon>
        <taxon>Fungi</taxon>
        <taxon>Fungi incertae sedis</taxon>
        <taxon>Mucoromycota</taxon>
        <taxon>Mortierellomycotina</taxon>
        <taxon>Mortierellomycetes</taxon>
        <taxon>Mortierellales</taxon>
        <taxon>Mortierellaceae</taxon>
        <taxon>Entomortierella</taxon>
    </lineage>
</organism>
<dbReference type="OrthoDB" id="248387at2759"/>
<evidence type="ECO:0000256" key="2">
    <source>
        <dbReference type="ARBA" id="ARBA00022670"/>
    </source>
</evidence>
<keyword evidence="12" id="KW-1185">Reference proteome</keyword>
<dbReference type="GO" id="GO:0004252">
    <property type="term" value="F:serine-type endopeptidase activity"/>
    <property type="evidence" value="ECO:0007669"/>
    <property type="project" value="InterPro"/>
</dbReference>
<dbReference type="InterPro" id="IPR023302">
    <property type="entry name" value="Pept_S9A_N"/>
</dbReference>
<sequence>MPRLSPGLPNGEGGFKSAVDSPAFPGSPSLSQHIVDSPITKSPQPTLPSKAKRIPRPLTLHNETLIDNYHWMHQLGQDPDVAAYIQEETDYTNQWIEQNGVASLQNQLEWEMRQIQRSIDHLRCSSAFATDEDSGNPPWGMKKECLETSEFWDLDRWRYWLDTSVGEYGVYKRRSLLMATADSFQTESEYFAKMDTLQQQYMALSPLMGPPLDVDDLQDGENKIQESKRRSYLPDQPLEEHYDDEQISKANIRCKPQSKVEIVLDVNRLAEKVKKTQTNGLFSFGAIEVQPYRTVFRSANINGTFGNKDGKCRPRLVAYSYDVTGNERYHIRITTIPCKASKSGFSKIYNNPNLDFGLTNGFQSSELLNESKTLQYTGCTPSLSAVLHQGENEDAHQGSRYCSYETWDIKDAGPETRWVRLGSSLYLYYTKLDRKGLQREVWRVKVESCHSHSSLKYDQAGTSSYNIDGKQNTPHHEPKSELVMRENDERYVLSLFLTNDQRFVIIESTGQTSSHSYFLSVDYQEQGWHLIRQGEEDVIYKVEHHGGYFYLRTNLAEAYNFKVIRIPVQFYFAQKHDAEDCCERLAIGAMRQRTVTFPTATKSKLETGAGDRHDARFLASRIDDTVVDHVEDEYLERFEVFVQHFVAWIWREGLQEFRVFLAPESGSTDKSKMNNMVSLKELRRVRPYHPDFKIAAVMPSNIRYEEQRLMREFFTTRLRYSNSSFVHPWAIYELDMHLLSLVSEVQHMESSQHSGRIQLEDVTRLVHQDPFPIGIQYGKPPTIEMQSESKWQAEFLATYKDKKKEQENEMAKFTERRIMVPSTHGALSGIPISVVYYSSHRSSVPGSGSVGPDFPRPGAFVTSYGAYGTLTVPSFDPTAVLPLLHRGLIYVMVHPRGDGVLGPSWYEGGKILHKRNTFYDVEDVLKYLRDSGMILPESVVIQGRSAGGLVSGWMANRWGNSPAHDPVVNQGAYGNYNIVKEMVKVVLAQVPFMDVITDMADPDIPWVEYEWNEWGSPLHSREVFEVMKQYSPYDCIRNQPYPAMMIMGGLTDSRVSYAEPLKYVAKLRSVEGKMNVCHVPTADTRPIFVDQIVLDKVERHARNNICANKEETPLLLRIEDGGHFSGSPSLWMAFAVHQLGAEKVVAEHVASHAPVL</sequence>
<comment type="caution">
    <text evidence="11">The sequence shown here is derived from an EMBL/GenBank/DDBJ whole genome shotgun (WGS) entry which is preliminary data.</text>
</comment>
<keyword evidence="2" id="KW-0645">Protease</keyword>
<dbReference type="InterPro" id="IPR001375">
    <property type="entry name" value="Peptidase_S9_cat"/>
</dbReference>
<evidence type="ECO:0000256" key="4">
    <source>
        <dbReference type="ARBA" id="ARBA00022825"/>
    </source>
</evidence>
<dbReference type="Pfam" id="PF00326">
    <property type="entry name" value="Peptidase_S9"/>
    <property type="match status" value="2"/>
</dbReference>
<protein>
    <recommendedName>
        <fullName evidence="5">Prolyl endopeptidase-like</fullName>
    </recommendedName>
    <alternativeName>
        <fullName evidence="6">Prolylendopeptidase-like</fullName>
    </alternativeName>
</protein>
<evidence type="ECO:0000259" key="10">
    <source>
        <dbReference type="Pfam" id="PF02897"/>
    </source>
</evidence>
<evidence type="ECO:0000256" key="8">
    <source>
        <dbReference type="SAM" id="MobiDB-lite"/>
    </source>
</evidence>
<feature type="domain" description="Peptidase S9 prolyl oligopeptidase catalytic" evidence="9">
    <location>
        <begin position="984"/>
        <end position="1073"/>
    </location>
</feature>
<dbReference type="Gene3D" id="3.40.50.1820">
    <property type="entry name" value="alpha/beta hydrolase"/>
    <property type="match status" value="2"/>
</dbReference>
<name>A0A9P3H5S2_9FUNG</name>
<accession>A0A9P3H5S2</accession>
<dbReference type="PANTHER" id="PTHR11757">
    <property type="entry name" value="PROTEASE FAMILY S9A OLIGOPEPTIDASE"/>
    <property type="match status" value="1"/>
</dbReference>
<evidence type="ECO:0000259" key="9">
    <source>
        <dbReference type="Pfam" id="PF00326"/>
    </source>
</evidence>
<comment type="function">
    <text evidence="7">Serine peptidase whose precise substrate specificity remains unclear. Does not cleave peptides after a arginine or lysine residue. Regulates trans-Golgi network morphology and sorting by regulating the membrane binding of the AP-1 complex. May play a role in the regulation of synaptic vesicle exocytosis.</text>
</comment>
<dbReference type="InterPro" id="IPR051543">
    <property type="entry name" value="Serine_Peptidase_S9A"/>
</dbReference>
<dbReference type="Pfam" id="PF02897">
    <property type="entry name" value="Peptidase_S9_N"/>
    <property type="match status" value="1"/>
</dbReference>
<evidence type="ECO:0000256" key="3">
    <source>
        <dbReference type="ARBA" id="ARBA00022801"/>
    </source>
</evidence>
<dbReference type="EMBL" id="BQFW01000004">
    <property type="protein sequence ID" value="GJJ70620.1"/>
    <property type="molecule type" value="Genomic_DNA"/>
</dbReference>
<dbReference type="SUPFAM" id="SSF50993">
    <property type="entry name" value="Peptidase/esterase 'gauge' domain"/>
    <property type="match status" value="1"/>
</dbReference>
<dbReference type="AlphaFoldDB" id="A0A9P3H5S2"/>
<evidence type="ECO:0000256" key="5">
    <source>
        <dbReference type="ARBA" id="ARBA00039290"/>
    </source>
</evidence>
<evidence type="ECO:0000256" key="1">
    <source>
        <dbReference type="ARBA" id="ARBA00005228"/>
    </source>
</evidence>
<feature type="domain" description="Peptidase S9 prolyl oligopeptidase catalytic" evidence="9">
    <location>
        <begin position="875"/>
        <end position="961"/>
    </location>
</feature>
<reference evidence="11" key="1">
    <citation type="submission" date="2021-11" db="EMBL/GenBank/DDBJ databases">
        <authorList>
            <person name="Herlambang A."/>
            <person name="Guo Y."/>
            <person name="Takashima Y."/>
            <person name="Nishizawa T."/>
        </authorList>
    </citation>
    <scope>NUCLEOTIDE SEQUENCE</scope>
    <source>
        <strain evidence="11">E1425</strain>
    </source>
</reference>